<evidence type="ECO:0000256" key="13">
    <source>
        <dbReference type="SAM" id="SignalP"/>
    </source>
</evidence>
<dbReference type="SUPFAM" id="SSF56487">
    <property type="entry name" value="SRCR-like"/>
    <property type="match status" value="1"/>
</dbReference>
<dbReference type="GeneID" id="119729295"/>
<sequence>MMMLPKDGIATLRCPCSRGVMRISQMVFVLCGLLARVGCQPYEITEIRLMDGPPDAPNSGRVEVLHESTGDWLNVCDVNYWGDNDGTVACRQLGFPGFSRARRTSYYGEGTNNGSVGGIGCSGDEDSLGQCTHQPVKETEGCNGRVAGLICTVPGFLGCFTDDRNNRVFSEMRLTAANMTISLCLDRCRRQGARYAGLENRRDCYCGAEGTQIDIYGRLRDRDCKSDCLGNPDEICGGGGKLSIYDLTLGYCMDPGTPANGGRRPADGDAFHYGVNVTFFCDDGFELVGSDSARCVLGDSPQEVRWDEPMPQCRSLSVSTTPDPGLVDDMLSSGQGAGTTAGIVVACVVVFVLVAILVILFIRKRRRTLDRNANRTPGDKHGNAYSEPDPASRYQTSPGTTSANSEYQDLTLPSNDAEGPYTSLRKPAQHRTSEKEIPEYLELYAEGINPLKEQQGGKPPKLALASGAGAGKMPAAARQKASRTGKARLPSPEVHENEYSYVDASRFSSNSQGLGAGKPQDARPQQSQEYAEADSVYYSVPPDAR</sequence>
<proteinExistence type="predicted"/>
<dbReference type="PANTHER" id="PTHR24269">
    <property type="entry name" value="KREMEN PROTEIN"/>
    <property type="match status" value="1"/>
</dbReference>
<comment type="caution">
    <text evidence="9">Lacks conserved residue(s) required for the propagation of feature annotation.</text>
</comment>
<dbReference type="SMART" id="SM00202">
    <property type="entry name" value="SR"/>
    <property type="match status" value="1"/>
</dbReference>
<dbReference type="AlphaFoldDB" id="A0A914A2G1"/>
<evidence type="ECO:0000259" key="14">
    <source>
        <dbReference type="PROSITE" id="PS50287"/>
    </source>
</evidence>
<dbReference type="InterPro" id="IPR035976">
    <property type="entry name" value="Sushi/SCR/CCP_sf"/>
</dbReference>
<organism evidence="17 18">
    <name type="scientific">Patiria miniata</name>
    <name type="common">Bat star</name>
    <name type="synonym">Asterina miniata</name>
    <dbReference type="NCBI Taxonomy" id="46514"/>
    <lineage>
        <taxon>Eukaryota</taxon>
        <taxon>Metazoa</taxon>
        <taxon>Echinodermata</taxon>
        <taxon>Eleutherozoa</taxon>
        <taxon>Asterozoa</taxon>
        <taxon>Asteroidea</taxon>
        <taxon>Valvatacea</taxon>
        <taxon>Valvatida</taxon>
        <taxon>Asterinidae</taxon>
        <taxon>Patiria</taxon>
    </lineage>
</organism>
<protein>
    <submittedName>
        <fullName evidence="17">Uncharacterized protein</fullName>
    </submittedName>
</protein>
<keyword evidence="4" id="KW-0677">Repeat</keyword>
<keyword evidence="5 12" id="KW-1133">Transmembrane helix</keyword>
<keyword evidence="18" id="KW-1185">Reference proteome</keyword>
<feature type="region of interest" description="Disordered" evidence="11">
    <location>
        <begin position="372"/>
        <end position="434"/>
    </location>
</feature>
<dbReference type="OrthoDB" id="4781at2759"/>
<dbReference type="InterPro" id="IPR051836">
    <property type="entry name" value="Kremen_rcpt"/>
</dbReference>
<feature type="disulfide bond" evidence="10">
    <location>
        <begin position="252"/>
        <end position="295"/>
    </location>
</feature>
<feature type="transmembrane region" description="Helical" evidence="12">
    <location>
        <begin position="341"/>
        <end position="362"/>
    </location>
</feature>
<evidence type="ECO:0000256" key="6">
    <source>
        <dbReference type="ARBA" id="ARBA00023136"/>
    </source>
</evidence>
<evidence type="ECO:0000256" key="8">
    <source>
        <dbReference type="ARBA" id="ARBA00023180"/>
    </source>
</evidence>
<dbReference type="PANTHER" id="PTHR24269:SF16">
    <property type="entry name" value="PROTEIN SLG1"/>
    <property type="match status" value="1"/>
</dbReference>
<dbReference type="Pfam" id="PF00530">
    <property type="entry name" value="SRCR"/>
    <property type="match status" value="1"/>
</dbReference>
<feature type="chain" id="PRO_5037181370" evidence="13">
    <location>
        <begin position="40"/>
        <end position="545"/>
    </location>
</feature>
<dbReference type="OMA" id="ENRRDCY"/>
<dbReference type="InterPro" id="IPR001190">
    <property type="entry name" value="SRCR"/>
</dbReference>
<dbReference type="PROSITE" id="PS50923">
    <property type="entry name" value="SUSHI"/>
    <property type="match status" value="1"/>
</dbReference>
<dbReference type="GO" id="GO:0005886">
    <property type="term" value="C:plasma membrane"/>
    <property type="evidence" value="ECO:0007669"/>
    <property type="project" value="TreeGrafter"/>
</dbReference>
<keyword evidence="2 12" id="KW-0812">Transmembrane</keyword>
<feature type="domain" description="SRCR" evidence="14">
    <location>
        <begin position="47"/>
        <end position="152"/>
    </location>
</feature>
<dbReference type="FunFam" id="3.10.250.10:FF:000016">
    <property type="entry name" value="Scavenger receptor cysteine-rich protein type 12"/>
    <property type="match status" value="1"/>
</dbReference>
<feature type="region of interest" description="Disordered" evidence="11">
    <location>
        <begin position="451"/>
        <end position="545"/>
    </location>
</feature>
<dbReference type="Pfam" id="PF00084">
    <property type="entry name" value="Sushi"/>
    <property type="match status" value="1"/>
</dbReference>
<keyword evidence="3 13" id="KW-0732">Signal</keyword>
<evidence type="ECO:0000256" key="1">
    <source>
        <dbReference type="ARBA" id="ARBA00004167"/>
    </source>
</evidence>
<evidence type="ECO:0000256" key="2">
    <source>
        <dbReference type="ARBA" id="ARBA00022692"/>
    </source>
</evidence>
<dbReference type="SMART" id="SM00321">
    <property type="entry name" value="WSC"/>
    <property type="match status" value="1"/>
</dbReference>
<dbReference type="PROSITE" id="PS50287">
    <property type="entry name" value="SRCR_2"/>
    <property type="match status" value="1"/>
</dbReference>
<feature type="domain" description="WSC" evidence="16">
    <location>
        <begin position="153"/>
        <end position="248"/>
    </location>
</feature>
<dbReference type="CDD" id="cd00033">
    <property type="entry name" value="CCP"/>
    <property type="match status" value="1"/>
</dbReference>
<dbReference type="InterPro" id="IPR000436">
    <property type="entry name" value="Sushi_SCR_CCP_dom"/>
</dbReference>
<keyword evidence="8" id="KW-0325">Glycoprotein</keyword>
<dbReference type="RefSeq" id="XP_038057835.1">
    <property type="nucleotide sequence ID" value="XM_038201907.1"/>
</dbReference>
<feature type="domain" description="Sushi" evidence="15">
    <location>
        <begin position="250"/>
        <end position="315"/>
    </location>
</feature>
<evidence type="ECO:0000256" key="5">
    <source>
        <dbReference type="ARBA" id="ARBA00022989"/>
    </source>
</evidence>
<dbReference type="Gene3D" id="2.10.70.10">
    <property type="entry name" value="Complement Module, domain 1"/>
    <property type="match status" value="1"/>
</dbReference>
<evidence type="ECO:0000256" key="3">
    <source>
        <dbReference type="ARBA" id="ARBA00022729"/>
    </source>
</evidence>
<dbReference type="InterPro" id="IPR002889">
    <property type="entry name" value="WSC_carb-bd"/>
</dbReference>
<evidence type="ECO:0000256" key="12">
    <source>
        <dbReference type="SAM" id="Phobius"/>
    </source>
</evidence>
<dbReference type="PROSITE" id="PS51212">
    <property type="entry name" value="WSC"/>
    <property type="match status" value="1"/>
</dbReference>
<accession>A0A914A2G1</accession>
<evidence type="ECO:0000259" key="15">
    <source>
        <dbReference type="PROSITE" id="PS50923"/>
    </source>
</evidence>
<dbReference type="Proteomes" id="UP000887568">
    <property type="component" value="Unplaced"/>
</dbReference>
<dbReference type="SMART" id="SM00032">
    <property type="entry name" value="CCP"/>
    <property type="match status" value="1"/>
</dbReference>
<evidence type="ECO:0000256" key="7">
    <source>
        <dbReference type="ARBA" id="ARBA00023157"/>
    </source>
</evidence>
<feature type="compositionally biased region" description="Basic and acidic residues" evidence="11">
    <location>
        <begin position="372"/>
        <end position="382"/>
    </location>
</feature>
<dbReference type="InterPro" id="IPR036772">
    <property type="entry name" value="SRCR-like_dom_sf"/>
</dbReference>
<dbReference type="Pfam" id="PF01822">
    <property type="entry name" value="WSC"/>
    <property type="match status" value="1"/>
</dbReference>
<feature type="disulfide bond" evidence="9">
    <location>
        <begin position="90"/>
        <end position="151"/>
    </location>
</feature>
<dbReference type="SUPFAM" id="SSF57535">
    <property type="entry name" value="Complement control module/SCR domain"/>
    <property type="match status" value="1"/>
</dbReference>
<comment type="subcellular location">
    <subcellularLocation>
        <location evidence="1">Membrane</location>
        <topology evidence="1">Single-pass membrane protein</topology>
    </subcellularLocation>
</comment>
<feature type="disulfide bond" evidence="9">
    <location>
        <begin position="121"/>
        <end position="131"/>
    </location>
</feature>
<evidence type="ECO:0000259" key="16">
    <source>
        <dbReference type="PROSITE" id="PS51212"/>
    </source>
</evidence>
<feature type="signal peptide" evidence="13">
    <location>
        <begin position="1"/>
        <end position="39"/>
    </location>
</feature>
<keyword evidence="10" id="KW-0768">Sushi</keyword>
<evidence type="ECO:0000256" key="4">
    <source>
        <dbReference type="ARBA" id="ARBA00022737"/>
    </source>
</evidence>
<dbReference type="Gene3D" id="3.10.250.10">
    <property type="entry name" value="SRCR-like domain"/>
    <property type="match status" value="1"/>
</dbReference>
<keyword evidence="6 12" id="KW-0472">Membrane</keyword>
<name>A0A914A2G1_PATMI</name>
<reference evidence="17" key="1">
    <citation type="submission" date="2022-11" db="UniProtKB">
        <authorList>
            <consortium name="EnsemblMetazoa"/>
        </authorList>
    </citation>
    <scope>IDENTIFICATION</scope>
</reference>
<feature type="compositionally biased region" description="Polar residues" evidence="11">
    <location>
        <begin position="393"/>
        <end position="414"/>
    </location>
</feature>
<evidence type="ECO:0000256" key="11">
    <source>
        <dbReference type="SAM" id="MobiDB-lite"/>
    </source>
</evidence>
<evidence type="ECO:0000256" key="10">
    <source>
        <dbReference type="PROSITE-ProRule" id="PRU00302"/>
    </source>
</evidence>
<dbReference type="EnsemblMetazoa" id="XM_038201907.1">
    <property type="protein sequence ID" value="XP_038057835.1"/>
    <property type="gene ID" value="LOC119729295"/>
</dbReference>
<keyword evidence="7 9" id="KW-1015">Disulfide bond</keyword>
<evidence type="ECO:0000313" key="17">
    <source>
        <dbReference type="EnsemblMetazoa" id="XP_038057835.1"/>
    </source>
</evidence>
<evidence type="ECO:0000313" key="18">
    <source>
        <dbReference type="Proteomes" id="UP000887568"/>
    </source>
</evidence>
<evidence type="ECO:0000256" key="9">
    <source>
        <dbReference type="PROSITE-ProRule" id="PRU00196"/>
    </source>
</evidence>